<organism evidence="2 3">
    <name type="scientific">Parastrongyloides trichosuri</name>
    <name type="common">Possum-specific nematode worm</name>
    <dbReference type="NCBI Taxonomy" id="131310"/>
    <lineage>
        <taxon>Eukaryota</taxon>
        <taxon>Metazoa</taxon>
        <taxon>Ecdysozoa</taxon>
        <taxon>Nematoda</taxon>
        <taxon>Chromadorea</taxon>
        <taxon>Rhabditida</taxon>
        <taxon>Tylenchina</taxon>
        <taxon>Panagrolaimomorpha</taxon>
        <taxon>Strongyloidoidea</taxon>
        <taxon>Strongyloididae</taxon>
        <taxon>Parastrongyloides</taxon>
    </lineage>
</organism>
<feature type="compositionally biased region" description="Low complexity" evidence="1">
    <location>
        <begin position="148"/>
        <end position="157"/>
    </location>
</feature>
<feature type="region of interest" description="Disordered" evidence="1">
    <location>
        <begin position="632"/>
        <end position="660"/>
    </location>
</feature>
<feature type="region of interest" description="Disordered" evidence="1">
    <location>
        <begin position="123"/>
        <end position="203"/>
    </location>
</feature>
<evidence type="ECO:0000313" key="3">
    <source>
        <dbReference type="WBParaSite" id="PTRK_0000156800.1"/>
    </source>
</evidence>
<accession>A0A0N4Z3S5</accession>
<feature type="compositionally biased region" description="Basic and acidic residues" evidence="1">
    <location>
        <begin position="650"/>
        <end position="660"/>
    </location>
</feature>
<keyword evidence="2" id="KW-1185">Reference proteome</keyword>
<dbReference type="Proteomes" id="UP000038045">
    <property type="component" value="Unplaced"/>
</dbReference>
<evidence type="ECO:0000313" key="2">
    <source>
        <dbReference type="Proteomes" id="UP000038045"/>
    </source>
</evidence>
<protein>
    <submittedName>
        <fullName evidence="3">CBS domain-containing protein</fullName>
    </submittedName>
</protein>
<dbReference type="AlphaFoldDB" id="A0A0N4Z3S5"/>
<proteinExistence type="predicted"/>
<name>A0A0N4Z3S5_PARTI</name>
<dbReference type="WBParaSite" id="PTRK_0000156800.1">
    <property type="protein sequence ID" value="PTRK_0000156800.1"/>
    <property type="gene ID" value="PTRK_0000156800"/>
</dbReference>
<sequence length="660" mass="68955">MARVVHMMGDDGQVQSGDGEVGVRHPSHETPARCEMAAALFGRMGVVRQGQTLGAFCGGVEGRIVEDQAAGPVRLGGSEGGGDQRPGVMSRDHGVRNVEAVEHDGQVVGVVVDGRWSGRAVGEAVARRGGTEPRSTASGAAETGGGRNPTRAGGPAPRGRRHSGDARWSRRSSCSGGQRDEPLAQQASKRQGGRRHHASADGASHGLACAQQFAGCPQPRYGRAVRADHLKLVVDGQADRAADRRPLHPYGVEGALRDRERQTAAAQEVVAGMDAVIIAAHGAHQAVRVDARRRGQIRQIVRLVEEGTVFLEQGADIVGVEAGDEGRRFAQDPLVEHDPVTLLWLLQQGVFAGIDRLHVLAHEAVAVGVDVDLPRRTTLGIGVQPADHAGARSFAVQQEAEVDEEVLPAAQPSADAAAQPVPDALRIGIGQIGVERDAVHGLIDVGRGGIAARRQHGLGGLEMMFGAVGVAGRNPGHGAAGVGRQAQHFMAQPQADPAVCDGLIDTRDQDVAQRGAAVSAPVVAGSRIGLVADAVDRTGGIDVETLFHQPVERLGGVPYRQPHQGLVHRASAQAHDVVEMRLGVVFDPLVALQARAGRAQLAVGDPECSAQHIGVVDQQDAGPTFRREDGCRHAGGAAADDDEVPGRGLGAHDQRRVISS</sequence>
<evidence type="ECO:0000256" key="1">
    <source>
        <dbReference type="SAM" id="MobiDB-lite"/>
    </source>
</evidence>
<feature type="region of interest" description="Disordered" evidence="1">
    <location>
        <begin position="1"/>
        <end position="27"/>
    </location>
</feature>
<reference evidence="3" key="1">
    <citation type="submission" date="2017-02" db="UniProtKB">
        <authorList>
            <consortium name="WormBaseParasite"/>
        </authorList>
    </citation>
    <scope>IDENTIFICATION</scope>
</reference>